<dbReference type="CDD" id="cd00063">
    <property type="entry name" value="FN3"/>
    <property type="match status" value="2"/>
</dbReference>
<evidence type="ECO:0000259" key="4">
    <source>
        <dbReference type="PROSITE" id="PS01180"/>
    </source>
</evidence>
<dbReference type="Gene3D" id="2.60.120.290">
    <property type="entry name" value="Spermadhesin, CUB domain"/>
    <property type="match status" value="2"/>
</dbReference>
<feature type="domain" description="Fibronectin type-III" evidence="6">
    <location>
        <begin position="660"/>
        <end position="763"/>
    </location>
</feature>
<dbReference type="RefSeq" id="WP_112112834.1">
    <property type="nucleotide sequence ID" value="NZ_QLSZ01000004.1"/>
</dbReference>
<accession>A0A328YFQ5</accession>
<dbReference type="InterPro" id="IPR000859">
    <property type="entry name" value="CUB_dom"/>
</dbReference>
<keyword evidence="1 3" id="KW-0732">Signal</keyword>
<dbReference type="PROSITE" id="PS50093">
    <property type="entry name" value="PKD"/>
    <property type="match status" value="1"/>
</dbReference>
<dbReference type="SMART" id="SM00060">
    <property type="entry name" value="FN3"/>
    <property type="match status" value="6"/>
</dbReference>
<dbReference type="PROSITE" id="PS51841">
    <property type="entry name" value="LTD"/>
    <property type="match status" value="1"/>
</dbReference>
<feature type="domain" description="Fibronectin type-III" evidence="6">
    <location>
        <begin position="1288"/>
        <end position="1380"/>
    </location>
</feature>
<dbReference type="SMART" id="SM00042">
    <property type="entry name" value="CUB"/>
    <property type="match status" value="2"/>
</dbReference>
<feature type="domain" description="Fibronectin type-III" evidence="6">
    <location>
        <begin position="219"/>
        <end position="307"/>
    </location>
</feature>
<evidence type="ECO:0000256" key="1">
    <source>
        <dbReference type="ARBA" id="ARBA00022729"/>
    </source>
</evidence>
<dbReference type="SUPFAM" id="SSF49265">
    <property type="entry name" value="Fibronectin type III"/>
    <property type="match status" value="6"/>
</dbReference>
<proteinExistence type="predicted"/>
<dbReference type="OrthoDB" id="608579at2"/>
<feature type="domain" description="Fibronectin type-III" evidence="6">
    <location>
        <begin position="877"/>
        <end position="973"/>
    </location>
</feature>
<dbReference type="Gene3D" id="2.60.120.200">
    <property type="match status" value="1"/>
</dbReference>
<evidence type="ECO:0000259" key="5">
    <source>
        <dbReference type="PROSITE" id="PS50093"/>
    </source>
</evidence>
<feature type="domain" description="Fibronectin type-III" evidence="6">
    <location>
        <begin position="1085"/>
        <end position="1176"/>
    </location>
</feature>
<feature type="chain" id="PRO_5016280284" evidence="3">
    <location>
        <begin position="20"/>
        <end position="3143"/>
    </location>
</feature>
<dbReference type="Pfam" id="PF00932">
    <property type="entry name" value="LTD"/>
    <property type="match status" value="1"/>
</dbReference>
<dbReference type="InterPro" id="IPR001322">
    <property type="entry name" value="Lamin_tail_dom"/>
</dbReference>
<sequence length="3143" mass="326761">MRNFTFLLFALLFSLVGYSQFPTPGTEGFENTTGPDVALPVASSSWTLGTGATGNQWAVFDNGVTGSPQRRWDRAITNFYAGTQAAFINRKQNGAAGVTSEDYLATPLITVPTNGQLTFWTRTGFNTADVVNYLIKVNTNTTAGSQTTPANYTITAQTWDNTTIAATYNVYEKKTVDLSAYAGQQVYIAFVRSFTQPTGALGGNSWYVDDVKLVQRCVEPTNQTASNFSTTTANLSWTPNGSSSWEIEVVPVIGGTQTGVGTIYSGSLPYTATGLNPGTCYVYYVRAKCAESDSNWVGPFNFCTLTPGLTCNAPITISSLPYSTTDNTANYGDTYDTAQPTACTGSATNYMQGNDVFYSYTASTTGAITISMTPTGTNSSIFVYQGCANVGVTCLAGVANTGSGVRTIASVNVTAGQTYIIVLSSSATTQTYPYNLVIQQLNCAPPSTLTATTTTTTATLGWTNPTSSSWQYVVQLQGGSIPTGIGVTTNTNTNNIATGLVSDTGVVTTQLNCDTAYQYWVRADCGNGTFSPWTGPFLFTTAVCVPGCGTIFTDPGGQNGNYANNANVTTPICPVNPGEQVTVTFTAFNTQLNNDLLKVYNGNGTSGTLLGTYSGTTIPPAITSSSPDGCLTFVFTSNASTVAAGWVANVTCALAPGCQKPILLTAPSASITYNSVTVGWTQNANPDTTIPSQWDVIAVPCGSPAPTASTTPGVIATTSNPLVYNEGLSPLTCYDFYVRANCGSGNTSAWSGPVSATTTIAPPICGGNYVDSGGTTGNYANNANVTTPICPVNPGDQVTVTFTAFNTEANNDVLKVYNGNGTTGTLLGTYSGTTLPPAITSSSPDGCLTFVFTSNATTVAAGWVANVTCAPAPACQQPILLTATSVQSTTAVFGWTQNANPDTTIPSQWEYVAVACGSPAPTASTIGTAATSNPFTITGLTPSTCYDLYVRANCGSGSYSAWVGPKSITTTACDNGCNYTFTVRDSFGDGWNGNTMSVIQNGVTVATLTGPTAAQGTTSIPVTVALCPGPFQLFWNAGGTFATEVGVTITSFLGDLLYTHAPGTSLQNTQLYSDVTICSPPTCPKPTNLTVSNINTTSALLSWTEAGTATQWQIVVQPVGTGYPTASSTIITPPSNPYTITGLTAGTNYEYYVRAVCSATDSSIFNGPKTFTTTLCNSGCNYTFTVKDSFGDGWNGNTMSVIQNGITVATLTGPTAAQGTTPVPVSVSLCPGPFQLFWNNGGTFATEVGVSITSFLGDVLYTHDPGTSLQNTLLYSDVTVCTPPTCPKVTNVVATGTSNTTATVSWTENGSATQWEIIVTPSPSTAPTAASTGIIVSTNPTTLQSLTQGVFYDVYVRPICSSTDVGLWTNATSLYITPPLPTCAGVDVTTSTNLPGVINVCPNSCVNLAASYTNSYTTSSYAVSSIPYAPLYPYTGGTQVSVNTDDVWSGDIPLPFKFCFYGNTYNAINIGSNGVVTFNTHAAGSNCPWAFTATIPNTTFPILNAIYAPYQDVNPATLTSPAQPNINYQVLGTAPCRAMVINFSKLAQFSCGVTVGIQTSQLVLYETSNMIDINIKDRTSCTGWNSGSGVVGVQNAAGTSAVVPPGRNTGTWSATNESWRFTPNGPSNVTFAWLQEGSVLSNNTNVTVCPTVNTNMTAQATYTACDGTTIVKTQNVLLNITNTIPTFTQIGPLCQNSVAPLLPTSSTNTPTPITGTWNPATINTSITGPTVYTFTPDAGQCASTVQMTIIINPQTITTFVDPGQICAGTPAPILPTSSTNAPTPITGNWIPPVIDNTTSGTYVFTPDAGQCATPVTLNISVNQNCNFGSFASAVWLQNCSTSNFFNTTGSGVDLIGPASNVFTSTNLGTYIQNSGSLQLKGGEVKTYKASTANVCSANLYYRIYPQSGTPGTFQSMNLPWFSDCGSGTFNNGGGPCNTGDQKWQKVLPNALYPSELPVDLTTFTPGNYVVQVYYDITGSATSTSSCNETILIDNSGAFYTSTFTIQAQPSYTYTNPTTCGGVDGTITISGLAPNTNYDITYEQDSNVVGPTTMTSSATGEILLDVLVAGTYSNFVLSINGCTYPNNIPIILEDPATPTVTVNSASVCAGQSVVMTATPGTSGSYSYSWTIPGGTAPGDVASFSTTIPGTYSVVITNTLTGCTSPSASGTLTNSTLIVPTFNTIVPLCSGATAPVLPSSSTNLPIAITGTWIPPVVNNTTSGSYTFTPDAGQCSQPITINVTVNSVPDPVANIVTQPTCTTTGTVEIMSPLTTTGTVPTDLFISELTDSNAGSLSYIEIYNGTGNAVNLSNYTLKTASNGNTTYSFSLPLNNVMLANNAKYVVALGNDSTCSSIPGGDGSYASQTSGSGSVNFNPNGNDHIGLFNGSTLIDSWGVYGSNSWAPSSIETEGADFRRKITAVVPNTTFNNNDWDILDYAGSGVCANNDYSDIGIYNYPTTSVTYQYNVDGGTYQSSTIFTGLTAGLHTFTVQDVVTGCISNPVTVTFTNSSVPTVTVNSPTVCQGQPVSVTATPDVPGTYTYVWTGPTNPGNVDSFTPTVSGTYTVTISANGCTSAPATSTVTINPIPTVTVNSPTVCQGQPVLVTATPDVPGTYTYVWTGPTNPGNVDSFTPTVSGTYTVTISANGCTSAPATSTVTINPIPTVTVNSPTVCQGQPVLVTATPDVPGTYTYVWTGPTNPGNVDSFTPTVSGTYTVTISANGCTSAPATSTVTINPIPTVTVNSPTVCQGQPVSVTATPDVPGTYTYVWTGPTNPGNVDSFTPTVSGTYTVTISANGCTSAPATSTVTINPIPTVTVNSPTVCQGQQAGVMATPGVPGTYTYTWTYPGGATDPGNVSNFTATVSGTYTVTISANGCTSNQATSTVTINSLPTVTVTGDSVCQGANATVTANPSPSGTYNFAWSGPSNPGNVQSFTTTQGGTYSVIVTNTLTGCTSTSASGQVVVAPAFDFDLTDGCLDNNFDVNVVPTNGSFDINSASYSWQVGGVPVSGATDATFNVTNYVASLTPTPSLPLTISVTVTTNQGCTQSHAVTVDRIYCDIQKGISPNAVPDGKNDFFDLRLMNVQQLTIFNRYGTKVYSKVDYTNEWIGQSNNGDELPDGTYYYVIEFKNAQATKTGWIYINRENK</sequence>
<evidence type="ECO:0000259" key="6">
    <source>
        <dbReference type="PROSITE" id="PS50853"/>
    </source>
</evidence>
<gene>
    <name evidence="8" type="ORF">CLV55_104101</name>
</gene>
<dbReference type="Proteomes" id="UP000248840">
    <property type="component" value="Unassembled WGS sequence"/>
</dbReference>
<dbReference type="InterPro" id="IPR036116">
    <property type="entry name" value="FN3_sf"/>
</dbReference>
<feature type="domain" description="PKD" evidence="5">
    <location>
        <begin position="2832"/>
        <end position="2884"/>
    </location>
</feature>
<dbReference type="Pfam" id="PF13585">
    <property type="entry name" value="CHU_C"/>
    <property type="match status" value="1"/>
</dbReference>
<evidence type="ECO:0000259" key="7">
    <source>
        <dbReference type="PROSITE" id="PS51841"/>
    </source>
</evidence>
<keyword evidence="9" id="KW-1185">Reference proteome</keyword>
<dbReference type="InterPro" id="IPR035914">
    <property type="entry name" value="Sperma_CUB_dom_sf"/>
</dbReference>
<dbReference type="PROSITE" id="PS01180">
    <property type="entry name" value="CUB"/>
    <property type="match status" value="2"/>
</dbReference>
<keyword evidence="2" id="KW-1015">Disulfide bond</keyword>
<feature type="signal peptide" evidence="3">
    <location>
        <begin position="1"/>
        <end position="19"/>
    </location>
</feature>
<dbReference type="InterPro" id="IPR000601">
    <property type="entry name" value="PKD_dom"/>
</dbReference>
<organism evidence="8 9">
    <name type="scientific">Flavobacterium aciduliphilum</name>
    <dbReference type="NCBI Taxonomy" id="1101402"/>
    <lineage>
        <taxon>Bacteria</taxon>
        <taxon>Pseudomonadati</taxon>
        <taxon>Bacteroidota</taxon>
        <taxon>Flavobacteriia</taxon>
        <taxon>Flavobacteriales</taxon>
        <taxon>Flavobacteriaceae</taxon>
        <taxon>Flavobacterium</taxon>
    </lineage>
</organism>
<dbReference type="InterPro" id="IPR013783">
    <property type="entry name" value="Ig-like_fold"/>
</dbReference>
<dbReference type="SUPFAM" id="SSF49854">
    <property type="entry name" value="Spermadhesin, CUB domain"/>
    <property type="match status" value="2"/>
</dbReference>
<dbReference type="Pfam" id="PF00041">
    <property type="entry name" value="fn3"/>
    <property type="match status" value="1"/>
</dbReference>
<dbReference type="InterPro" id="IPR003961">
    <property type="entry name" value="FN3_dom"/>
</dbReference>
<dbReference type="InterPro" id="IPR014755">
    <property type="entry name" value="Cu-Rt/internalin_Ig-like"/>
</dbReference>
<dbReference type="InterPro" id="IPR036415">
    <property type="entry name" value="Lamin_tail_dom_sf"/>
</dbReference>
<evidence type="ECO:0000313" key="8">
    <source>
        <dbReference type="EMBL" id="RAR72841.1"/>
    </source>
</evidence>
<feature type="domain" description="CUB" evidence="4">
    <location>
        <begin position="765"/>
        <end position="870"/>
    </location>
</feature>
<dbReference type="NCBIfam" id="NF038128">
    <property type="entry name" value="choice_anch_J"/>
    <property type="match status" value="1"/>
</dbReference>
<dbReference type="PROSITE" id="PS50853">
    <property type="entry name" value="FN3"/>
    <property type="match status" value="6"/>
</dbReference>
<evidence type="ECO:0000256" key="2">
    <source>
        <dbReference type="ARBA" id="ARBA00023157"/>
    </source>
</evidence>
<dbReference type="EMBL" id="QLSZ01000004">
    <property type="protein sequence ID" value="RAR72841.1"/>
    <property type="molecule type" value="Genomic_DNA"/>
</dbReference>
<feature type="domain" description="Fibronectin type-III" evidence="6">
    <location>
        <begin position="445"/>
        <end position="544"/>
    </location>
</feature>
<dbReference type="Pfam" id="PF00431">
    <property type="entry name" value="CUB"/>
    <property type="match status" value="2"/>
</dbReference>
<evidence type="ECO:0000256" key="3">
    <source>
        <dbReference type="SAM" id="SignalP"/>
    </source>
</evidence>
<feature type="domain" description="LTD" evidence="7">
    <location>
        <begin position="2268"/>
        <end position="2399"/>
    </location>
</feature>
<comment type="caution">
    <text evidence="8">The sequence shown here is derived from an EMBL/GenBank/DDBJ whole genome shotgun (WGS) entry which is preliminary data.</text>
</comment>
<reference evidence="8 9" key="1">
    <citation type="submission" date="2018-06" db="EMBL/GenBank/DDBJ databases">
        <title>Genomic Encyclopedia of Archaeal and Bacterial Type Strains, Phase II (KMG-II): from individual species to whole genera.</title>
        <authorList>
            <person name="Goeker M."/>
        </authorList>
    </citation>
    <scope>NUCLEOTIDE SEQUENCE [LARGE SCALE GENOMIC DNA]</scope>
    <source>
        <strain evidence="8 9">DSM 25663</strain>
    </source>
</reference>
<dbReference type="Gene3D" id="2.60.40.10">
    <property type="entry name" value="Immunoglobulins"/>
    <property type="match status" value="7"/>
</dbReference>
<evidence type="ECO:0000313" key="9">
    <source>
        <dbReference type="Proteomes" id="UP000248840"/>
    </source>
</evidence>
<dbReference type="CDD" id="cd00041">
    <property type="entry name" value="CUB"/>
    <property type="match status" value="2"/>
</dbReference>
<feature type="domain" description="CUB" evidence="4">
    <location>
        <begin position="525"/>
        <end position="653"/>
    </location>
</feature>
<protein>
    <submittedName>
        <fullName evidence="8">Gliding motility-associated-like protein</fullName>
    </submittedName>
</protein>
<dbReference type="SUPFAM" id="SSF74853">
    <property type="entry name" value="Lamin A/C globular tail domain"/>
    <property type="match status" value="1"/>
</dbReference>
<dbReference type="Gene3D" id="2.60.40.1220">
    <property type="match status" value="2"/>
</dbReference>
<name>A0A328YFQ5_9FLAO</name>